<dbReference type="Pfam" id="PF13963">
    <property type="entry name" value="Transpos_assoc"/>
    <property type="match status" value="1"/>
</dbReference>
<evidence type="ECO:0000256" key="1">
    <source>
        <dbReference type="SAM" id="SignalP"/>
    </source>
</evidence>
<proteinExistence type="predicted"/>
<dbReference type="InterPro" id="IPR029480">
    <property type="entry name" value="Transpos_assoc"/>
</dbReference>
<keyword evidence="5" id="KW-1185">Reference proteome</keyword>
<dbReference type="Proteomes" id="UP001054252">
    <property type="component" value="Unassembled WGS sequence"/>
</dbReference>
<evidence type="ECO:0008006" key="6">
    <source>
        <dbReference type="Google" id="ProtNLM"/>
    </source>
</evidence>
<feature type="domain" description="DUF4218" evidence="2">
    <location>
        <begin position="721"/>
        <end position="777"/>
    </location>
</feature>
<comment type="caution">
    <text evidence="4">The sequence shown here is derived from an EMBL/GenBank/DDBJ whole genome shotgun (WGS) entry which is preliminary data.</text>
</comment>
<reference evidence="4 5" key="1">
    <citation type="journal article" date="2021" name="Commun. Biol.">
        <title>The genome of Shorea leprosula (Dipterocarpaceae) highlights the ecological relevance of drought in aseasonal tropical rainforests.</title>
        <authorList>
            <person name="Ng K.K.S."/>
            <person name="Kobayashi M.J."/>
            <person name="Fawcett J.A."/>
            <person name="Hatakeyama M."/>
            <person name="Paape T."/>
            <person name="Ng C.H."/>
            <person name="Ang C.C."/>
            <person name="Tnah L.H."/>
            <person name="Lee C.T."/>
            <person name="Nishiyama T."/>
            <person name="Sese J."/>
            <person name="O'Brien M.J."/>
            <person name="Copetti D."/>
            <person name="Mohd Noor M.I."/>
            <person name="Ong R.C."/>
            <person name="Putra M."/>
            <person name="Sireger I.Z."/>
            <person name="Indrioko S."/>
            <person name="Kosugi Y."/>
            <person name="Izuno A."/>
            <person name="Isagi Y."/>
            <person name="Lee S.L."/>
            <person name="Shimizu K.K."/>
        </authorList>
    </citation>
    <scope>NUCLEOTIDE SEQUENCE [LARGE SCALE GENOMIC DNA]</scope>
    <source>
        <strain evidence="4">214</strain>
    </source>
</reference>
<dbReference type="AlphaFoldDB" id="A0AAV5HQX1"/>
<gene>
    <name evidence="4" type="ORF">SLEP1_g1812</name>
</gene>
<evidence type="ECO:0000259" key="3">
    <source>
        <dbReference type="Pfam" id="PF13963"/>
    </source>
</evidence>
<dbReference type="InterPro" id="IPR004242">
    <property type="entry name" value="Transposase_21"/>
</dbReference>
<dbReference type="PANTHER" id="PTHR10775:SF185">
    <property type="entry name" value="OS08G0208400 PROTEIN"/>
    <property type="match status" value="1"/>
</dbReference>
<dbReference type="InterPro" id="IPR025452">
    <property type="entry name" value="DUF4218"/>
</dbReference>
<dbReference type="Pfam" id="PF02992">
    <property type="entry name" value="Transposase_21"/>
    <property type="match status" value="1"/>
</dbReference>
<accession>A0AAV5HQX1</accession>
<protein>
    <recommendedName>
        <fullName evidence="6">Transposase</fullName>
    </recommendedName>
</protein>
<feature type="domain" description="Transposase-associated" evidence="3">
    <location>
        <begin position="25"/>
        <end position="98"/>
    </location>
</feature>
<sequence>MLYLIFLIAFFIVLITVGNITSGDKSWINIEQRASLTYVRGAMRFILFASNHLDEDGKITCPCRICVNGQSMYPQDVFDHIICNGFLRGYVNWGLHGEGVGSSTPEVEINKQDEGFLHDIHGLLSDAFGMHAENTNINGGMNVDLDGTCTETRDDHGQYSQFESSDADMFSKLLKEAEQELYPNCKMSKLPFLVHLYHIKCLNGWSNKSLSMLLELLKEALPDGNTLPTTYNEMKKIFSGLGLGYEKIHACPNGCVLFWKDRENQQECDVCGASRWKESSVVVEDKGENFNSTKKKNIPAKVLRWFPLKPRLQRLFMCSKTASLMKWHEEGRTKDGLMRHPADSPAWKYLDSRYPEFSADPRNVRLGLASDGFNPFGMMTVSHSTWPVILIPYNLPPWLCMKQPNFILTLLISGPKSPGNKIDVYLQPLIEELKELWDEGLKTYDVSVNQSFLMRAVVLWTISDLPGLSSLSGYSARGMYACPYCGFDTESLWLVHSRKYCYMGHRRWLEADHIYRQDAQSFDGTCETRPAPMRLTGSEALRQLECIEDEYNNGSMQPWKRKSIFFQLPYWEHLLLRHNIDVMHTVKNIFDNTCGTITSQHGKSKDNYKARCDLEDMGIRNDLHPKVRLRTNTKYLPKACYQMTSKEKDAFFKVLKDLRAPDELSSNVSHCVQLKPHKLIGLKSHDCHVLMLELLPIALRKSLPNEVCSTIIDFCNYFKNICSKVLCERDLDLLEHRIAITLCEMEKIFPPSFFTIMVHLAIHLANEAKLGGPVNFR</sequence>
<dbReference type="Pfam" id="PF13960">
    <property type="entry name" value="DUF4218"/>
    <property type="match status" value="1"/>
</dbReference>
<name>A0AAV5HQX1_9ROSI</name>
<feature type="chain" id="PRO_5043585252" description="Transposase" evidence="1">
    <location>
        <begin position="23"/>
        <end position="777"/>
    </location>
</feature>
<keyword evidence="1" id="KW-0732">Signal</keyword>
<evidence type="ECO:0000313" key="5">
    <source>
        <dbReference type="Proteomes" id="UP001054252"/>
    </source>
</evidence>
<feature type="signal peptide" evidence="1">
    <location>
        <begin position="1"/>
        <end position="22"/>
    </location>
</feature>
<dbReference type="PANTHER" id="PTHR10775">
    <property type="entry name" value="OS08G0208400 PROTEIN"/>
    <property type="match status" value="1"/>
</dbReference>
<evidence type="ECO:0000259" key="2">
    <source>
        <dbReference type="Pfam" id="PF13960"/>
    </source>
</evidence>
<evidence type="ECO:0000313" key="4">
    <source>
        <dbReference type="EMBL" id="GKU87415.1"/>
    </source>
</evidence>
<organism evidence="4 5">
    <name type="scientific">Rubroshorea leprosula</name>
    <dbReference type="NCBI Taxonomy" id="152421"/>
    <lineage>
        <taxon>Eukaryota</taxon>
        <taxon>Viridiplantae</taxon>
        <taxon>Streptophyta</taxon>
        <taxon>Embryophyta</taxon>
        <taxon>Tracheophyta</taxon>
        <taxon>Spermatophyta</taxon>
        <taxon>Magnoliopsida</taxon>
        <taxon>eudicotyledons</taxon>
        <taxon>Gunneridae</taxon>
        <taxon>Pentapetalae</taxon>
        <taxon>rosids</taxon>
        <taxon>malvids</taxon>
        <taxon>Malvales</taxon>
        <taxon>Dipterocarpaceae</taxon>
        <taxon>Rubroshorea</taxon>
    </lineage>
</organism>
<dbReference type="EMBL" id="BPVZ01000002">
    <property type="protein sequence ID" value="GKU87415.1"/>
    <property type="molecule type" value="Genomic_DNA"/>
</dbReference>